<dbReference type="PROSITE" id="PS00923">
    <property type="entry name" value="ASP_GLU_RACEMASE_1"/>
    <property type="match status" value="1"/>
</dbReference>
<proteinExistence type="inferred from homology"/>
<comment type="caution">
    <text evidence="3">The sequence shown here is derived from an EMBL/GenBank/DDBJ whole genome shotgun (WGS) entry which is preliminary data.</text>
</comment>
<gene>
    <name evidence="3" type="ORF">FB476_2866</name>
</gene>
<dbReference type="PANTHER" id="PTHR21198">
    <property type="entry name" value="GLUTAMATE RACEMASE"/>
    <property type="match status" value="1"/>
</dbReference>
<organism evidence="3 4">
    <name type="scientific">Ornithinimicrobium humiphilum</name>
    <dbReference type="NCBI Taxonomy" id="125288"/>
    <lineage>
        <taxon>Bacteria</taxon>
        <taxon>Bacillati</taxon>
        <taxon>Actinomycetota</taxon>
        <taxon>Actinomycetes</taxon>
        <taxon>Micrococcales</taxon>
        <taxon>Ornithinimicrobiaceae</taxon>
        <taxon>Ornithinimicrobium</taxon>
    </lineage>
</organism>
<dbReference type="PROSITE" id="PS00924">
    <property type="entry name" value="ASP_GLU_RACEMASE_2"/>
    <property type="match status" value="1"/>
</dbReference>
<keyword evidence="4" id="KW-1185">Reference proteome</keyword>
<sequence length="247" mass="25562">MSTDAASDRLLPAETWARPVLGVVGGMGPAATVAFLDALTRRTPAGRDQDHIDTVVLSHASVPDRTAHLVDPEQPDPTPYLLGDLEVLARLGCACAVIACNTAHAFLPEELPLPLLSLVRVGAEAAVDGADAPGRAPRVRVLATDGTVSSGVYQDALAALGAEPLLPDEAGQRELMSVIYDGVKAGVDVPTAAFVDLLARLRGDADTVVLACTELSVLGEQASSDLPPWAVDAQAALVERVVAELRG</sequence>
<evidence type="ECO:0000256" key="1">
    <source>
        <dbReference type="ARBA" id="ARBA00007847"/>
    </source>
</evidence>
<evidence type="ECO:0000256" key="2">
    <source>
        <dbReference type="ARBA" id="ARBA00023235"/>
    </source>
</evidence>
<keyword evidence="2" id="KW-0413">Isomerase</keyword>
<dbReference type="Proteomes" id="UP000315133">
    <property type="component" value="Unassembled WGS sequence"/>
</dbReference>
<dbReference type="Gene3D" id="3.40.50.1860">
    <property type="match status" value="2"/>
</dbReference>
<dbReference type="InterPro" id="IPR004380">
    <property type="entry name" value="Asp_race"/>
</dbReference>
<protein>
    <submittedName>
        <fullName evidence="3">Aspartate racemase</fullName>
    </submittedName>
</protein>
<comment type="similarity">
    <text evidence="1">Belongs to the aspartate/glutamate racemases family.</text>
</comment>
<dbReference type="InterPro" id="IPR001920">
    <property type="entry name" value="Asp/Glu_race"/>
</dbReference>
<dbReference type="AlphaFoldDB" id="A0A543K7U4"/>
<dbReference type="EMBL" id="VFPU01000002">
    <property type="protein sequence ID" value="TQM91140.1"/>
    <property type="molecule type" value="Genomic_DNA"/>
</dbReference>
<dbReference type="OrthoDB" id="9803739at2"/>
<name>A0A543K7U4_9MICO</name>
<dbReference type="RefSeq" id="WP_141820571.1">
    <property type="nucleotide sequence ID" value="NZ_BAAAIL010000001.1"/>
</dbReference>
<evidence type="ECO:0000313" key="3">
    <source>
        <dbReference type="EMBL" id="TQM91140.1"/>
    </source>
</evidence>
<dbReference type="InterPro" id="IPR033134">
    <property type="entry name" value="Asp/Glu_racemase_AS_2"/>
</dbReference>
<dbReference type="PANTHER" id="PTHR21198:SF7">
    <property type="entry name" value="ASPARTATE-GLUTAMATE RACEMASE FAMILY"/>
    <property type="match status" value="1"/>
</dbReference>
<dbReference type="NCBIfam" id="TIGR00035">
    <property type="entry name" value="asp_race"/>
    <property type="match status" value="1"/>
</dbReference>
<evidence type="ECO:0000313" key="4">
    <source>
        <dbReference type="Proteomes" id="UP000315133"/>
    </source>
</evidence>
<dbReference type="InterPro" id="IPR015942">
    <property type="entry name" value="Asp/Glu/hydantoin_racemase"/>
</dbReference>
<reference evidence="3 4" key="1">
    <citation type="submission" date="2019-06" db="EMBL/GenBank/DDBJ databases">
        <title>Sequencing the genomes of 1000 actinobacteria strains.</title>
        <authorList>
            <person name="Klenk H.-P."/>
        </authorList>
    </citation>
    <scope>NUCLEOTIDE SEQUENCE [LARGE SCALE GENOMIC DNA]</scope>
    <source>
        <strain evidence="3 4">DSM 12362</strain>
    </source>
</reference>
<dbReference type="SUPFAM" id="SSF53681">
    <property type="entry name" value="Aspartate/glutamate racemase"/>
    <property type="match status" value="2"/>
</dbReference>
<dbReference type="InterPro" id="IPR018187">
    <property type="entry name" value="Asp/Glu_racemase_AS_1"/>
</dbReference>
<accession>A0A543K7U4</accession>
<dbReference type="GO" id="GO:0047661">
    <property type="term" value="F:amino-acid racemase activity"/>
    <property type="evidence" value="ECO:0007669"/>
    <property type="project" value="InterPro"/>
</dbReference>
<dbReference type="Pfam" id="PF01177">
    <property type="entry name" value="Asp_Glu_race"/>
    <property type="match status" value="1"/>
</dbReference>